<dbReference type="GO" id="GO:0008270">
    <property type="term" value="F:zinc ion binding"/>
    <property type="evidence" value="ECO:0007669"/>
    <property type="project" value="UniProtKB-KW"/>
</dbReference>
<evidence type="ECO:0000256" key="4">
    <source>
        <dbReference type="ARBA" id="ARBA00022833"/>
    </source>
</evidence>
<dbReference type="InterPro" id="IPR036236">
    <property type="entry name" value="Znf_C2H2_sf"/>
</dbReference>
<dbReference type="InterPro" id="IPR003656">
    <property type="entry name" value="Znf_BED"/>
</dbReference>
<dbReference type="GO" id="GO:0009791">
    <property type="term" value="P:post-embryonic development"/>
    <property type="evidence" value="ECO:0007669"/>
    <property type="project" value="UniProtKB-ARBA"/>
</dbReference>
<evidence type="ECO:0000256" key="2">
    <source>
        <dbReference type="ARBA" id="ARBA00022723"/>
    </source>
</evidence>
<dbReference type="Pfam" id="PF05699">
    <property type="entry name" value="Dimer_Tnp_hAT"/>
    <property type="match status" value="1"/>
</dbReference>
<keyword evidence="7" id="KW-0804">Transcription</keyword>
<accession>A0A8B8BCW1</accession>
<dbReference type="PANTHER" id="PTHR46481:SF10">
    <property type="entry name" value="ZINC FINGER BED DOMAIN-CONTAINING PROTEIN 39"/>
    <property type="match status" value="1"/>
</dbReference>
<name>A0A8B8BCW1_CRAVI</name>
<evidence type="ECO:0000256" key="9">
    <source>
        <dbReference type="PROSITE-ProRule" id="PRU00027"/>
    </source>
</evidence>
<keyword evidence="5" id="KW-0805">Transcription regulation</keyword>
<keyword evidence="4" id="KW-0862">Zinc</keyword>
<evidence type="ECO:0000256" key="5">
    <source>
        <dbReference type="ARBA" id="ARBA00023015"/>
    </source>
</evidence>
<reference evidence="13" key="1">
    <citation type="submission" date="2025-08" db="UniProtKB">
        <authorList>
            <consortium name="RefSeq"/>
        </authorList>
    </citation>
    <scope>IDENTIFICATION</scope>
    <source>
        <tissue evidence="13">Whole sample</tissue>
    </source>
</reference>
<dbReference type="InterPro" id="IPR008906">
    <property type="entry name" value="HATC_C_dom"/>
</dbReference>
<dbReference type="PANTHER" id="PTHR46481">
    <property type="entry name" value="ZINC FINGER BED DOMAIN-CONTAINING PROTEIN 4"/>
    <property type="match status" value="1"/>
</dbReference>
<dbReference type="AlphaFoldDB" id="A0A8B8BCW1"/>
<comment type="subcellular location">
    <subcellularLocation>
        <location evidence="1">Nucleus</location>
    </subcellularLocation>
</comment>
<dbReference type="SUPFAM" id="SSF57667">
    <property type="entry name" value="beta-beta-alpha zinc fingers"/>
    <property type="match status" value="1"/>
</dbReference>
<keyword evidence="6" id="KW-0238">DNA-binding</keyword>
<feature type="domain" description="BED-type" evidence="11">
    <location>
        <begin position="33"/>
        <end position="93"/>
    </location>
</feature>
<sequence length="655" mass="73529">MDPSQIKKEDANNTFQSVCPSGTRPTLYGFPGKTKSTVWAHFGFYMGEDGQLDKSHAICRHCYTGVRYSGNTTNLHTHLARHGFGHKSQPRPLSESGGRTTPVLIPKFPPGPSDGENIVTSAQKDLFQPVISGVFSNTPRSPVVLHTMVAEYLIQRLEPPGAVENSAFVNMMSAAEPSFDQENCRQFCESFMSQHQEILVHSLSDILKNSEAVALTYERWTSATRESYVTYKVYVINTWWDIETYTLATTPDCSSIKEDLETLRNRWDLQDPMTVISTGDVEQPEHSKLQIVHCLAEALNKAARAGLQLDSVKEVLANGQKIQQHLVREVVVEKSCSVVKDGREEWLFTHDILTKLLQHKEVIKLTKSIDDVDCEAFCGQLEGVCSVLNPLKSAVDLMCSQAPIVASMILPIIKKLQVSLSPEPNDSDVVKVFKERIWTTLYSVYSDTKVRKFLLVASFLDPRYKDLLFVDKEERALAKEVLSEVATELYRRGADTSSGPDEIVITAEGNGSDCSVSIINNETDREPDPKKLKKDEEETEASTSSKSDDWLADVIGGKKTSSDSNKEEGVLAEVDQYSTMEQRTTSPFLWWSRRQSMFTTLSRVAKTYLCVPATSGPPDRMFEGARDRDDNQRRLLPADLVDKLIFLHDNYFKLK</sequence>
<dbReference type="SUPFAM" id="SSF53098">
    <property type="entry name" value="Ribonuclease H-like"/>
    <property type="match status" value="1"/>
</dbReference>
<evidence type="ECO:0000256" key="8">
    <source>
        <dbReference type="ARBA" id="ARBA00023242"/>
    </source>
</evidence>
<evidence type="ECO:0000313" key="12">
    <source>
        <dbReference type="Proteomes" id="UP000694844"/>
    </source>
</evidence>
<dbReference type="InterPro" id="IPR012337">
    <property type="entry name" value="RNaseH-like_sf"/>
</dbReference>
<evidence type="ECO:0000259" key="11">
    <source>
        <dbReference type="PROSITE" id="PS50808"/>
    </source>
</evidence>
<dbReference type="SMART" id="SM00614">
    <property type="entry name" value="ZnF_BED"/>
    <property type="match status" value="1"/>
</dbReference>
<feature type="region of interest" description="Disordered" evidence="10">
    <location>
        <begin position="82"/>
        <end position="101"/>
    </location>
</feature>
<dbReference type="GO" id="GO:0046983">
    <property type="term" value="F:protein dimerization activity"/>
    <property type="evidence" value="ECO:0007669"/>
    <property type="project" value="InterPro"/>
</dbReference>
<evidence type="ECO:0000256" key="7">
    <source>
        <dbReference type="ARBA" id="ARBA00023163"/>
    </source>
</evidence>
<keyword evidence="8" id="KW-0539">Nucleus</keyword>
<protein>
    <submittedName>
        <fullName evidence="13">Zinc finger BED domain-containing protein 1-like</fullName>
    </submittedName>
</protein>
<dbReference type="GO" id="GO:0003677">
    <property type="term" value="F:DNA binding"/>
    <property type="evidence" value="ECO:0007669"/>
    <property type="project" value="UniProtKB-KW"/>
</dbReference>
<proteinExistence type="predicted"/>
<keyword evidence="12" id="KW-1185">Reference proteome</keyword>
<feature type="region of interest" description="Disordered" evidence="10">
    <location>
        <begin position="514"/>
        <end position="547"/>
    </location>
</feature>
<keyword evidence="2" id="KW-0479">Metal-binding</keyword>
<evidence type="ECO:0000256" key="3">
    <source>
        <dbReference type="ARBA" id="ARBA00022771"/>
    </source>
</evidence>
<keyword evidence="3 9" id="KW-0863">Zinc-finger</keyword>
<evidence type="ECO:0000256" key="6">
    <source>
        <dbReference type="ARBA" id="ARBA00023125"/>
    </source>
</evidence>
<dbReference type="Proteomes" id="UP000694844">
    <property type="component" value="Chromosome 8"/>
</dbReference>
<dbReference type="GO" id="GO:0005634">
    <property type="term" value="C:nucleus"/>
    <property type="evidence" value="ECO:0007669"/>
    <property type="project" value="UniProtKB-SubCell"/>
</dbReference>
<dbReference type="OrthoDB" id="6097333at2759"/>
<dbReference type="InterPro" id="IPR052035">
    <property type="entry name" value="ZnF_BED_domain_contain"/>
</dbReference>
<feature type="compositionally biased region" description="Basic and acidic residues" evidence="10">
    <location>
        <begin position="522"/>
        <end position="536"/>
    </location>
</feature>
<organism evidence="12 13">
    <name type="scientific">Crassostrea virginica</name>
    <name type="common">Eastern oyster</name>
    <dbReference type="NCBI Taxonomy" id="6565"/>
    <lineage>
        <taxon>Eukaryota</taxon>
        <taxon>Metazoa</taxon>
        <taxon>Spiralia</taxon>
        <taxon>Lophotrochozoa</taxon>
        <taxon>Mollusca</taxon>
        <taxon>Bivalvia</taxon>
        <taxon>Autobranchia</taxon>
        <taxon>Pteriomorphia</taxon>
        <taxon>Ostreida</taxon>
        <taxon>Ostreoidea</taxon>
        <taxon>Ostreidae</taxon>
        <taxon>Crassostrea</taxon>
    </lineage>
</organism>
<gene>
    <name evidence="13" type="primary">LOC111109247</name>
</gene>
<evidence type="ECO:0000313" key="13">
    <source>
        <dbReference type="RefSeq" id="XP_022301038.1"/>
    </source>
</evidence>
<dbReference type="PROSITE" id="PS50808">
    <property type="entry name" value="ZF_BED"/>
    <property type="match status" value="1"/>
</dbReference>
<dbReference type="RefSeq" id="XP_022301038.1">
    <property type="nucleotide sequence ID" value="XM_022445330.1"/>
</dbReference>
<evidence type="ECO:0000256" key="10">
    <source>
        <dbReference type="SAM" id="MobiDB-lite"/>
    </source>
</evidence>
<dbReference type="Pfam" id="PF02892">
    <property type="entry name" value="zf-BED"/>
    <property type="match status" value="1"/>
</dbReference>
<evidence type="ECO:0000256" key="1">
    <source>
        <dbReference type="ARBA" id="ARBA00004123"/>
    </source>
</evidence>
<dbReference type="KEGG" id="cvn:111109247"/>
<dbReference type="GeneID" id="111109247"/>